<dbReference type="EMBL" id="VFPQ01000001">
    <property type="protein sequence ID" value="TQM73483.1"/>
    <property type="molecule type" value="Genomic_DNA"/>
</dbReference>
<accession>A0A543ISE0</accession>
<protein>
    <submittedName>
        <fullName evidence="2">Uncharacterized protein</fullName>
    </submittedName>
</protein>
<keyword evidence="3" id="KW-1185">Reference proteome</keyword>
<comment type="caution">
    <text evidence="2">The sequence shown here is derived from an EMBL/GenBank/DDBJ whole genome shotgun (WGS) entry which is preliminary data.</text>
</comment>
<dbReference type="AlphaFoldDB" id="A0A543ISE0"/>
<name>A0A543ISE0_9ACTN</name>
<evidence type="ECO:0000313" key="3">
    <source>
        <dbReference type="Proteomes" id="UP000319213"/>
    </source>
</evidence>
<organism evidence="2 3">
    <name type="scientific">Thermopolyspora flexuosa</name>
    <dbReference type="NCBI Taxonomy" id="103836"/>
    <lineage>
        <taxon>Bacteria</taxon>
        <taxon>Bacillati</taxon>
        <taxon>Actinomycetota</taxon>
        <taxon>Actinomycetes</taxon>
        <taxon>Streptosporangiales</taxon>
        <taxon>Streptosporangiaceae</taxon>
        <taxon>Thermopolyspora</taxon>
    </lineage>
</organism>
<sequence>MTASAPGRRAPNASSHDASSGAITRFDLDDPRPTPWWYPPTLDVRFGAKW</sequence>
<feature type="region of interest" description="Disordered" evidence="1">
    <location>
        <begin position="1"/>
        <end position="30"/>
    </location>
</feature>
<reference evidence="2 3" key="1">
    <citation type="submission" date="2019-06" db="EMBL/GenBank/DDBJ databases">
        <title>Sequencing the genomes of 1000 actinobacteria strains.</title>
        <authorList>
            <person name="Klenk H.-P."/>
        </authorList>
    </citation>
    <scope>NUCLEOTIDE SEQUENCE [LARGE SCALE GENOMIC DNA]</scope>
    <source>
        <strain evidence="2 3">DSM 43186</strain>
    </source>
</reference>
<evidence type="ECO:0000313" key="2">
    <source>
        <dbReference type="EMBL" id="TQM73483.1"/>
    </source>
</evidence>
<evidence type="ECO:0000256" key="1">
    <source>
        <dbReference type="SAM" id="MobiDB-lite"/>
    </source>
</evidence>
<gene>
    <name evidence="2" type="ORF">FHX40_0124</name>
</gene>
<proteinExistence type="predicted"/>
<feature type="compositionally biased region" description="Polar residues" evidence="1">
    <location>
        <begin position="12"/>
        <end position="22"/>
    </location>
</feature>
<dbReference type="Proteomes" id="UP000319213">
    <property type="component" value="Unassembled WGS sequence"/>
</dbReference>